<accession>A0ABY6LBH9</accession>
<dbReference type="InterPro" id="IPR036397">
    <property type="entry name" value="RNaseH_sf"/>
</dbReference>
<dbReference type="PANTHER" id="PTHR46060">
    <property type="entry name" value="MARINER MOS1 TRANSPOSASE-LIKE PROTEIN"/>
    <property type="match status" value="1"/>
</dbReference>
<evidence type="ECO:0000313" key="3">
    <source>
        <dbReference type="Proteomes" id="UP001235939"/>
    </source>
</evidence>
<name>A0ABY6LBH9_9ARAC</name>
<evidence type="ECO:0000313" key="2">
    <source>
        <dbReference type="EMBL" id="UYV77597.1"/>
    </source>
</evidence>
<dbReference type="InterPro" id="IPR052709">
    <property type="entry name" value="Transposase-MT_Hybrid"/>
</dbReference>
<dbReference type="EMBL" id="CP092877">
    <property type="protein sequence ID" value="UYV77597.1"/>
    <property type="molecule type" value="Genomic_DNA"/>
</dbReference>
<gene>
    <name evidence="2" type="ORF">LAZ67_15001661</name>
</gene>
<sequence length="502" mass="58182">MPRRKIRAHYEHMSEFETGRAIGLKEAGWSNRLITRNLCRSDAAIRRCWLKWVKNGRMQRQDGSGRSRAITEREDRAIVRMAVAALESTLSTIQRVSGTQVSKMTINRRLRERNLRARRPLQCLPLTPVHRQVRLQWCRERSTWNCTDWGRIALVTSPVSYCVLTTVANVSGDVLGSVWILALLLNTTQVHNRALWSGIQCADAFRMLTVAYGEATLNRSNVYRWYKMFSEGREDVNDEECAGRPSTSTTDEKINEVEKIILANCRITVREVAEDLNISIGSCHSIFINDLGMRRVAAKFVPKLLNCNQKQHRMNIANAMLDSVRDDPNLLQRVITGDEAWVYGYDVETKAQSSQWKLPHEPRPKKARQVRSNVKVLLTVFFDCRSVVHHEFLPQGRTVNKEYYLQVMRNLREAIRQKRLDLWKNKNWLLHHDNAPAHTLLLVRDFLAKNNTLMMPQPPYSPDLAPCDFFLFPILKRPMKGRRYATLDEIKTASKEELKKIF</sequence>
<dbReference type="InterPro" id="IPR001888">
    <property type="entry name" value="Transposase_1"/>
</dbReference>
<keyword evidence="3" id="KW-1185">Reference proteome</keyword>
<dbReference type="Pfam" id="PF01359">
    <property type="entry name" value="Transposase_1"/>
    <property type="match status" value="1"/>
</dbReference>
<proteinExistence type="predicted"/>
<evidence type="ECO:0000259" key="1">
    <source>
        <dbReference type="Pfam" id="PF01498"/>
    </source>
</evidence>
<feature type="domain" description="Transposase Tc1-like" evidence="1">
    <location>
        <begin position="75"/>
        <end position="141"/>
    </location>
</feature>
<dbReference type="Pfam" id="PF01498">
    <property type="entry name" value="HTH_Tnp_Tc3_2"/>
    <property type="match status" value="1"/>
</dbReference>
<dbReference type="Proteomes" id="UP001235939">
    <property type="component" value="Chromosome 15"/>
</dbReference>
<dbReference type="InterPro" id="IPR002492">
    <property type="entry name" value="Transposase_Tc1-like"/>
</dbReference>
<organism evidence="2 3">
    <name type="scientific">Cordylochernes scorpioides</name>
    <dbReference type="NCBI Taxonomy" id="51811"/>
    <lineage>
        <taxon>Eukaryota</taxon>
        <taxon>Metazoa</taxon>
        <taxon>Ecdysozoa</taxon>
        <taxon>Arthropoda</taxon>
        <taxon>Chelicerata</taxon>
        <taxon>Arachnida</taxon>
        <taxon>Pseudoscorpiones</taxon>
        <taxon>Cheliferoidea</taxon>
        <taxon>Chernetidae</taxon>
        <taxon>Cordylochernes</taxon>
    </lineage>
</organism>
<reference evidence="2 3" key="1">
    <citation type="submission" date="2022-01" db="EMBL/GenBank/DDBJ databases">
        <title>A chromosomal length assembly of Cordylochernes scorpioides.</title>
        <authorList>
            <person name="Zeh D."/>
            <person name="Zeh J."/>
        </authorList>
    </citation>
    <scope>NUCLEOTIDE SEQUENCE [LARGE SCALE GENOMIC DNA]</scope>
    <source>
        <strain evidence="2">IN4F17</strain>
        <tissue evidence="2">Whole Body</tissue>
    </source>
</reference>
<dbReference type="Gene3D" id="3.30.420.10">
    <property type="entry name" value="Ribonuclease H-like superfamily/Ribonuclease H"/>
    <property type="match status" value="1"/>
</dbReference>
<protein>
    <recommendedName>
        <fullName evidence="1">Transposase Tc1-like domain-containing protein</fullName>
    </recommendedName>
</protein>
<dbReference type="PANTHER" id="PTHR46060:SF1">
    <property type="entry name" value="MARINER MOS1 TRANSPOSASE-LIKE PROTEIN"/>
    <property type="match status" value="1"/>
</dbReference>